<dbReference type="Proteomes" id="UP001597178">
    <property type="component" value="Unassembled WGS sequence"/>
</dbReference>
<reference evidence="5" key="1">
    <citation type="journal article" date="2019" name="Int. J. Syst. Evol. Microbiol.">
        <title>The Global Catalogue of Microorganisms (GCM) 10K type strain sequencing project: providing services to taxonomists for standard genome sequencing and annotation.</title>
        <authorList>
            <consortium name="The Broad Institute Genomics Platform"/>
            <consortium name="The Broad Institute Genome Sequencing Center for Infectious Disease"/>
            <person name="Wu L."/>
            <person name="Ma J."/>
        </authorList>
    </citation>
    <scope>NUCLEOTIDE SEQUENCE [LARGE SCALE GENOMIC DNA]</scope>
    <source>
        <strain evidence="5">CCUG 54822</strain>
    </source>
</reference>
<keyword evidence="4" id="KW-0540">Nuclease</keyword>
<dbReference type="SUPFAM" id="SSF52540">
    <property type="entry name" value="P-loop containing nucleoside triphosphate hydrolases"/>
    <property type="match status" value="1"/>
</dbReference>
<name>A0ABW3ZS78_9BACI</name>
<evidence type="ECO:0000259" key="2">
    <source>
        <dbReference type="PROSITE" id="PS51192"/>
    </source>
</evidence>
<dbReference type="EMBL" id="JBHTNH010000006">
    <property type="protein sequence ID" value="MFD1361053.1"/>
    <property type="molecule type" value="Genomic_DNA"/>
</dbReference>
<keyword evidence="4" id="KW-0255">Endonuclease</keyword>
<dbReference type="Gene3D" id="3.90.1570.30">
    <property type="match status" value="1"/>
</dbReference>
<dbReference type="InterPro" id="IPR001650">
    <property type="entry name" value="Helicase_C-like"/>
</dbReference>
<dbReference type="NCBIfam" id="NF008521">
    <property type="entry name" value="PRK11448.1"/>
    <property type="match status" value="1"/>
</dbReference>
<dbReference type="EC" id="3.1.21.3" evidence="4"/>
<dbReference type="InterPro" id="IPR013670">
    <property type="entry name" value="EcoEI_R_C_dom"/>
</dbReference>
<dbReference type="CDD" id="cd18032">
    <property type="entry name" value="DEXHc_RE_I_III_res"/>
    <property type="match status" value="1"/>
</dbReference>
<feature type="domain" description="Helicase C-terminal" evidence="3">
    <location>
        <begin position="644"/>
        <end position="798"/>
    </location>
</feature>
<dbReference type="Gene3D" id="3.40.50.300">
    <property type="entry name" value="P-loop containing nucleotide triphosphate hydrolases"/>
    <property type="match status" value="2"/>
</dbReference>
<dbReference type="PANTHER" id="PTHR47396">
    <property type="entry name" value="TYPE I RESTRICTION ENZYME ECOKI R PROTEIN"/>
    <property type="match status" value="1"/>
</dbReference>
<feature type="coiled-coil region" evidence="1">
    <location>
        <begin position="794"/>
        <end position="827"/>
    </location>
</feature>
<dbReference type="Pfam" id="PF08463">
    <property type="entry name" value="EcoEI_R_C"/>
    <property type="match status" value="1"/>
</dbReference>
<dbReference type="SMART" id="SM00487">
    <property type="entry name" value="DEXDc"/>
    <property type="match status" value="1"/>
</dbReference>
<dbReference type="PROSITE" id="PS51194">
    <property type="entry name" value="HELICASE_CTER"/>
    <property type="match status" value="1"/>
</dbReference>
<keyword evidence="1" id="KW-0175">Coiled coil</keyword>
<evidence type="ECO:0000313" key="4">
    <source>
        <dbReference type="EMBL" id="MFD1361053.1"/>
    </source>
</evidence>
<dbReference type="RefSeq" id="WP_382398254.1">
    <property type="nucleotide sequence ID" value="NZ_JBHTNH010000006.1"/>
</dbReference>
<dbReference type="CDD" id="cd18799">
    <property type="entry name" value="SF2_C_EcoAI-like"/>
    <property type="match status" value="1"/>
</dbReference>
<organism evidence="4 5">
    <name type="scientific">Lentibacillus salinarum</name>
    <dbReference type="NCBI Taxonomy" id="446820"/>
    <lineage>
        <taxon>Bacteria</taxon>
        <taxon>Bacillati</taxon>
        <taxon>Bacillota</taxon>
        <taxon>Bacilli</taxon>
        <taxon>Bacillales</taxon>
        <taxon>Bacillaceae</taxon>
        <taxon>Lentibacillus</taxon>
    </lineage>
</organism>
<dbReference type="Pfam" id="PF04851">
    <property type="entry name" value="ResIII"/>
    <property type="match status" value="1"/>
</dbReference>
<dbReference type="InterPro" id="IPR006935">
    <property type="entry name" value="Helicase/UvrB_N"/>
</dbReference>
<accession>A0ABW3ZS78</accession>
<dbReference type="SMART" id="SM00490">
    <property type="entry name" value="HELICc"/>
    <property type="match status" value="1"/>
</dbReference>
<keyword evidence="4" id="KW-0378">Hydrolase</keyword>
<gene>
    <name evidence="4" type="primary">hsdR</name>
    <name evidence="4" type="ORF">ACFQ4A_05135</name>
</gene>
<dbReference type="InterPro" id="IPR014001">
    <property type="entry name" value="Helicase_ATP-bd"/>
</dbReference>
<protein>
    <submittedName>
        <fullName evidence="4">Type I restriction-modification system endonuclease</fullName>
        <ecNumber evidence="4">3.1.21.3</ecNumber>
    </submittedName>
</protein>
<dbReference type="InterPro" id="IPR027417">
    <property type="entry name" value="P-loop_NTPase"/>
</dbReference>
<proteinExistence type="predicted"/>
<evidence type="ECO:0000259" key="3">
    <source>
        <dbReference type="PROSITE" id="PS51194"/>
    </source>
</evidence>
<comment type="caution">
    <text evidence="4">The sequence shown here is derived from an EMBL/GenBank/DDBJ whole genome shotgun (WGS) entry which is preliminary data.</text>
</comment>
<feature type="domain" description="Helicase ATP-binding" evidence="2">
    <location>
        <begin position="383"/>
        <end position="568"/>
    </location>
</feature>
<dbReference type="InterPro" id="IPR050742">
    <property type="entry name" value="Helicase_Restrict-Modif_Enz"/>
</dbReference>
<dbReference type="Pfam" id="PF00271">
    <property type="entry name" value="Helicase_C"/>
    <property type="match status" value="1"/>
</dbReference>
<evidence type="ECO:0000256" key="1">
    <source>
        <dbReference type="SAM" id="Coils"/>
    </source>
</evidence>
<dbReference type="PROSITE" id="PS51192">
    <property type="entry name" value="HELICASE_ATP_BIND_1"/>
    <property type="match status" value="1"/>
</dbReference>
<dbReference type="GO" id="GO:0009035">
    <property type="term" value="F:type I site-specific deoxyribonuclease activity"/>
    <property type="evidence" value="ECO:0007669"/>
    <property type="project" value="UniProtKB-EC"/>
</dbReference>
<evidence type="ECO:0000313" key="5">
    <source>
        <dbReference type="Proteomes" id="UP001597178"/>
    </source>
</evidence>
<dbReference type="PANTHER" id="PTHR47396:SF1">
    <property type="entry name" value="ATP-DEPENDENT HELICASE IRC3-RELATED"/>
    <property type="match status" value="1"/>
</dbReference>
<sequence>MGNSNFSFLQAHWPLLANLGETAERNVHQDPNTTLIKLRLFGESVTKYMYALEELNEPYELRQVDRLSELSREDLLNHDLYEILNTIRRKGNKAVHEGYGTTEEASGLLHMAFRLSIWFMQVYGEWDFEAPDYMEPEATPDDPFEKEQLESAYQEKVAHLQEELAKLRSEQLYKSDQEKMQRKANAKQLGSLVNLDEAETRIVIDEKLKTAGWEADTETLRFGNGTRPEKGRNMAIAEWPFAAGIADYALFAGLELIGIVEAKKASKDISADIEQAKSYAKQVTQHGDEMIHESWGDYRVPFLFATNGREYLQQIEQKSGIWFLDARKSTNHPRPLKGWYTPEGLKKLLKRDVEQATEKLRDENMAYLGLRDYQNKAIRTVENALSNEQRDILIAMATGTGKTRMAIGLIYRLVKTNRFNRILFLVDRTALGEQAEAAFKDSKLENYQSFTQIYNLQSLEEKQANPETKVHIATVQGMVKRLFYNESDEDVPTVDQYDCIVVDEAHRGYTQDKEMSDVEFLFRDHRDYVSKYRKVLDYFDAIRIGLTATPALHTVDIFGDPVFNYSYREAVVDGYLIDHEPPYQFETALKQNGINWQIGEEVAVYNAGTGSVEKERLEDDVNIDVTQFNKLVITENFNKVILNELTNYIHPDQEGKTLIFAATDDHADMVVRLLKHALTEKYGEIEDNLVAKITGSIKDPLGTIKHYKNERLPQIAVTVDLLTTGIDVPRISNLVFLRRVRSRILYEQMLGRATRRSDDIGKDHFNIFDAVGLYETLKPYTDMKPVVQKPKVSLSQLTDEYEQLADTKQLRQQKEAIIAKIQRKKQTWDDKAHDDFKALSGGKSIDEFLNDLKQTGHQQTADTFKKQPSLVTFIDENHTKAPRQYISEHEDEIIAVNRGYGKADKPEDYLEGFNQFIHENLNQIPALNIICTRPKDLTREDLRQLRISLDQMGYNEKNLQAAWRDARNEDIAADIISFIRKQALGDPLISHEERIRNAMKKIYQMKVWPPAQKDWLKRIEKQLLKESVLDPNPEKAFNVEPFKSSGGYNRLNKIFDGELDSLVRDINEALYDEREEA</sequence>
<keyword evidence="5" id="KW-1185">Reference proteome</keyword>